<dbReference type="InterPro" id="IPR014262">
    <property type="entry name" value="HAF_rpt"/>
</dbReference>
<dbReference type="NCBIfam" id="TIGR02913">
    <property type="entry name" value="HAF_rpt"/>
    <property type="match status" value="1"/>
</dbReference>
<organism evidence="1 2">
    <name type="scientific">Lacipirellula limnantheis</name>
    <dbReference type="NCBI Taxonomy" id="2528024"/>
    <lineage>
        <taxon>Bacteria</taxon>
        <taxon>Pseudomonadati</taxon>
        <taxon>Planctomycetota</taxon>
        <taxon>Planctomycetia</taxon>
        <taxon>Pirellulales</taxon>
        <taxon>Lacipirellulaceae</taxon>
        <taxon>Lacipirellula</taxon>
    </lineage>
</organism>
<keyword evidence="2" id="KW-1185">Reference proteome</keyword>
<dbReference type="AlphaFoldDB" id="A0A517U5J2"/>
<reference evidence="1 2" key="1">
    <citation type="submission" date="2019-02" db="EMBL/GenBank/DDBJ databases">
        <title>Deep-cultivation of Planctomycetes and their phenomic and genomic characterization uncovers novel biology.</title>
        <authorList>
            <person name="Wiegand S."/>
            <person name="Jogler M."/>
            <person name="Boedeker C."/>
            <person name="Pinto D."/>
            <person name="Vollmers J."/>
            <person name="Rivas-Marin E."/>
            <person name="Kohn T."/>
            <person name="Peeters S.H."/>
            <person name="Heuer A."/>
            <person name="Rast P."/>
            <person name="Oberbeckmann S."/>
            <person name="Bunk B."/>
            <person name="Jeske O."/>
            <person name="Meyerdierks A."/>
            <person name="Storesund J.E."/>
            <person name="Kallscheuer N."/>
            <person name="Luecker S."/>
            <person name="Lage O.M."/>
            <person name="Pohl T."/>
            <person name="Merkel B.J."/>
            <person name="Hornburger P."/>
            <person name="Mueller R.-W."/>
            <person name="Bruemmer F."/>
            <person name="Labrenz M."/>
            <person name="Spormann A.M."/>
            <person name="Op den Camp H."/>
            <person name="Overmann J."/>
            <person name="Amann R."/>
            <person name="Jetten M.S.M."/>
            <person name="Mascher T."/>
            <person name="Medema M.H."/>
            <person name="Devos D.P."/>
            <person name="Kaster A.-K."/>
            <person name="Ovreas L."/>
            <person name="Rohde M."/>
            <person name="Galperin M.Y."/>
            <person name="Jogler C."/>
        </authorList>
    </citation>
    <scope>NUCLEOTIDE SEQUENCE [LARGE SCALE GENOMIC DNA]</scope>
    <source>
        <strain evidence="1 2">I41</strain>
    </source>
</reference>
<dbReference type="KEGG" id="llh:I41_51420"/>
<protein>
    <submittedName>
        <fullName evidence="1">Uncharacterized protein</fullName>
    </submittedName>
</protein>
<dbReference type="Proteomes" id="UP000317909">
    <property type="component" value="Chromosome"/>
</dbReference>
<name>A0A517U5J2_9BACT</name>
<evidence type="ECO:0000313" key="2">
    <source>
        <dbReference type="Proteomes" id="UP000317909"/>
    </source>
</evidence>
<evidence type="ECO:0000313" key="1">
    <source>
        <dbReference type="EMBL" id="QDT75897.1"/>
    </source>
</evidence>
<sequence length="414" mass="43366">MLTDRLMATWSSCRKRTCLLWCILFSLTGGPALGANARFLPLNFSGIAALSADGQVVAGRIGNASVLWTEARGVERFPVPPGLSLRYVNDLSGDGTTIVGGVQVGSGLTGHYEPFRWTREGGYQLLGSLSTDWLDDAYATATSYNGDVIVGTNRTPEGRRAFRWTPATGLVNLGTLGTTNPYYDPFSEAEAVTDDGSITVGTVSTDEDAYYKPFLWTESGGFNLIGLPAAPHPGPGGIPAGGASRVSGDGKVVTGASQVVGDLKYFSWTAEGGFVPLQAGADINTAIANSISRDGSTIVGTEILWNVPAPGKTTTHASIWRLAKDGYQFARVADVLAASGVDISGWQLTNVYGVSADGRTLLGIGVDPQGINRAWYAVLSVPEPAAGAIAAIAVSMTGCVANMRPSRRLRRPQG</sequence>
<accession>A0A517U5J2</accession>
<proteinExistence type="predicted"/>
<gene>
    <name evidence="1" type="ORF">I41_51420</name>
</gene>
<dbReference type="EMBL" id="CP036339">
    <property type="protein sequence ID" value="QDT75897.1"/>
    <property type="molecule type" value="Genomic_DNA"/>
</dbReference>